<dbReference type="EMBL" id="OZ023717">
    <property type="protein sequence ID" value="CAK9866647.1"/>
    <property type="molecule type" value="Genomic_DNA"/>
</dbReference>
<dbReference type="SUPFAM" id="SSF52058">
    <property type="entry name" value="L domain-like"/>
    <property type="match status" value="1"/>
</dbReference>
<evidence type="ECO:0000256" key="2">
    <source>
        <dbReference type="ARBA" id="ARBA00022737"/>
    </source>
</evidence>
<keyword evidence="2" id="KW-0677">Repeat</keyword>
<protein>
    <submittedName>
        <fullName evidence="4">Uncharacterized protein</fullName>
    </submittedName>
</protein>
<dbReference type="PANTHER" id="PTHR48056:SF89">
    <property type="entry name" value="OS06G0585982 PROTEIN"/>
    <property type="match status" value="1"/>
</dbReference>
<evidence type="ECO:0000313" key="4">
    <source>
        <dbReference type="EMBL" id="CAK9866647.1"/>
    </source>
</evidence>
<proteinExistence type="predicted"/>
<organism evidence="4 5">
    <name type="scientific">Sphagnum jensenii</name>
    <dbReference type="NCBI Taxonomy" id="128206"/>
    <lineage>
        <taxon>Eukaryota</taxon>
        <taxon>Viridiplantae</taxon>
        <taxon>Streptophyta</taxon>
        <taxon>Embryophyta</taxon>
        <taxon>Bryophyta</taxon>
        <taxon>Sphagnophytina</taxon>
        <taxon>Sphagnopsida</taxon>
        <taxon>Sphagnales</taxon>
        <taxon>Sphagnaceae</taxon>
        <taxon>Sphagnum</taxon>
    </lineage>
</organism>
<reference evidence="4" key="1">
    <citation type="submission" date="2024-03" db="EMBL/GenBank/DDBJ databases">
        <authorList>
            <consortium name="ELIXIR-Norway"/>
            <consortium name="Elixir Norway"/>
        </authorList>
    </citation>
    <scope>NUCLEOTIDE SEQUENCE</scope>
</reference>
<dbReference type="InterPro" id="IPR032675">
    <property type="entry name" value="LRR_dom_sf"/>
</dbReference>
<accession>A0ABP1AVN7</accession>
<dbReference type="Proteomes" id="UP001497522">
    <property type="component" value="Chromosome 16"/>
</dbReference>
<dbReference type="InterPro" id="IPR050647">
    <property type="entry name" value="Plant_LRR-RLKs"/>
</dbReference>
<evidence type="ECO:0000256" key="1">
    <source>
        <dbReference type="ARBA" id="ARBA00022614"/>
    </source>
</evidence>
<dbReference type="InterPro" id="IPR001611">
    <property type="entry name" value="Leu-rich_rpt"/>
</dbReference>
<keyword evidence="5" id="KW-1185">Reference proteome</keyword>
<sequence>MKVGEECRLTAASIVGTLPSAIGNLTNLVELTLTDNPGLSGNIPKELGNLTNLVTLNLSNNDLNGSIPAELFRSSDSSSFRQTTLQQM</sequence>
<dbReference type="Pfam" id="PF00560">
    <property type="entry name" value="LRR_1"/>
    <property type="match status" value="2"/>
</dbReference>
<evidence type="ECO:0000256" key="3">
    <source>
        <dbReference type="ARBA" id="ARBA00023180"/>
    </source>
</evidence>
<name>A0ABP1AVN7_9BRYO</name>
<dbReference type="PANTHER" id="PTHR48056">
    <property type="entry name" value="LRR RECEPTOR-LIKE SERINE/THREONINE-PROTEIN KINASE-RELATED"/>
    <property type="match status" value="1"/>
</dbReference>
<gene>
    <name evidence="4" type="ORF">CSSPJE1EN2_LOCUS9642</name>
</gene>
<keyword evidence="3" id="KW-0325">Glycoprotein</keyword>
<dbReference type="Gene3D" id="3.80.10.10">
    <property type="entry name" value="Ribonuclease Inhibitor"/>
    <property type="match status" value="1"/>
</dbReference>
<evidence type="ECO:0000313" key="5">
    <source>
        <dbReference type="Proteomes" id="UP001497522"/>
    </source>
</evidence>
<keyword evidence="1" id="KW-0433">Leucine-rich repeat</keyword>